<feature type="domain" description="Methyl-accepting transducer" evidence="3">
    <location>
        <begin position="39"/>
        <end position="201"/>
    </location>
</feature>
<keyword evidence="1 2" id="KW-0807">Transducer</keyword>
<proteinExistence type="predicted"/>
<dbReference type="SMART" id="SM00283">
    <property type="entry name" value="MA"/>
    <property type="match status" value="1"/>
</dbReference>
<dbReference type="GO" id="GO:0016020">
    <property type="term" value="C:membrane"/>
    <property type="evidence" value="ECO:0007669"/>
    <property type="project" value="InterPro"/>
</dbReference>
<evidence type="ECO:0000256" key="1">
    <source>
        <dbReference type="ARBA" id="ARBA00023224"/>
    </source>
</evidence>
<dbReference type="SUPFAM" id="SSF58104">
    <property type="entry name" value="Methyl-accepting chemotaxis protein (MCP) signaling domain"/>
    <property type="match status" value="1"/>
</dbReference>
<dbReference type="EMBL" id="FWXH01000005">
    <property type="protein sequence ID" value="SMC23526.1"/>
    <property type="molecule type" value="Genomic_DNA"/>
</dbReference>
<sequence length="201" mass="21622">MGKEIYGTAFKSYAIPIKNSDDKVIGVIVAGKSIEKRMEVLALSESLAGSLNEISLVVQNVAKVSKELADSNRQVVEEVEKASETTKDTDGIIGFVQNISSQTNLLGLNAAIEAARAGEAGKGFSVVAQEIRKLSNSTTESIKKIDSVIKEIGEAVRKISQRVNESNSFLGEQSTSFQEITSSIEELNKEAQILKKMAGKL</sequence>
<dbReference type="PANTHER" id="PTHR32089:SF112">
    <property type="entry name" value="LYSOZYME-LIKE PROTEIN-RELATED"/>
    <property type="match status" value="1"/>
</dbReference>
<dbReference type="AlphaFoldDB" id="A0A1W1XHP0"/>
<dbReference type="Pfam" id="PF00015">
    <property type="entry name" value="MCPsignal"/>
    <property type="match status" value="1"/>
</dbReference>
<dbReference type="PROSITE" id="PS50111">
    <property type="entry name" value="CHEMOTAXIS_TRANSDUC_2"/>
    <property type="match status" value="1"/>
</dbReference>
<keyword evidence="5" id="KW-1185">Reference proteome</keyword>
<name>A0A1W1XHP0_9CLOT</name>
<evidence type="ECO:0000259" key="3">
    <source>
        <dbReference type="PROSITE" id="PS50111"/>
    </source>
</evidence>
<dbReference type="GO" id="GO:0007165">
    <property type="term" value="P:signal transduction"/>
    <property type="evidence" value="ECO:0007669"/>
    <property type="project" value="UniProtKB-KW"/>
</dbReference>
<dbReference type="Gene3D" id="1.10.287.950">
    <property type="entry name" value="Methyl-accepting chemotaxis protein"/>
    <property type="match status" value="1"/>
</dbReference>
<accession>A0A1W1XHP0</accession>
<gene>
    <name evidence="4" type="ORF">SAMN02745134_01946</name>
</gene>
<reference evidence="4 5" key="1">
    <citation type="submission" date="2017-04" db="EMBL/GenBank/DDBJ databases">
        <authorList>
            <person name="Afonso C.L."/>
            <person name="Miller P.J."/>
            <person name="Scott M.A."/>
            <person name="Spackman E."/>
            <person name="Goraichik I."/>
            <person name="Dimitrov K.M."/>
            <person name="Suarez D.L."/>
            <person name="Swayne D.E."/>
        </authorList>
    </citation>
    <scope>NUCLEOTIDE SEQUENCE [LARGE SCALE GENOMIC DNA]</scope>
    <source>
        <strain evidence="4 5">DSM 12555</strain>
    </source>
</reference>
<dbReference type="Proteomes" id="UP000192468">
    <property type="component" value="Unassembled WGS sequence"/>
</dbReference>
<dbReference type="PANTHER" id="PTHR32089">
    <property type="entry name" value="METHYL-ACCEPTING CHEMOTAXIS PROTEIN MCPB"/>
    <property type="match status" value="1"/>
</dbReference>
<dbReference type="STRING" id="1121291.SAMN02745134_01946"/>
<protein>
    <submittedName>
        <fullName evidence="4">Methyl-accepting chemotaxis protein (MCP) signalling domain-containing protein</fullName>
    </submittedName>
</protein>
<evidence type="ECO:0000256" key="2">
    <source>
        <dbReference type="PROSITE-ProRule" id="PRU00284"/>
    </source>
</evidence>
<evidence type="ECO:0000313" key="5">
    <source>
        <dbReference type="Proteomes" id="UP000192468"/>
    </source>
</evidence>
<dbReference type="InterPro" id="IPR004089">
    <property type="entry name" value="MCPsignal_dom"/>
</dbReference>
<dbReference type="RefSeq" id="WP_242950531.1">
    <property type="nucleotide sequence ID" value="NZ_FWXH01000005.1"/>
</dbReference>
<organism evidence="4 5">
    <name type="scientific">Clostridium acidisoli DSM 12555</name>
    <dbReference type="NCBI Taxonomy" id="1121291"/>
    <lineage>
        <taxon>Bacteria</taxon>
        <taxon>Bacillati</taxon>
        <taxon>Bacillota</taxon>
        <taxon>Clostridia</taxon>
        <taxon>Eubacteriales</taxon>
        <taxon>Clostridiaceae</taxon>
        <taxon>Clostridium</taxon>
    </lineage>
</organism>
<evidence type="ECO:0000313" key="4">
    <source>
        <dbReference type="EMBL" id="SMC23526.1"/>
    </source>
</evidence>